<dbReference type="Proteomes" id="UP000772434">
    <property type="component" value="Unassembled WGS sequence"/>
</dbReference>
<sequence length="192" mass="21247">MISHSFFRRINPQNLFNVCYNNGLLPQKSSHAAQNAGFSGEAVTVVVVLGVFCPECTTVSRPKVCSSKITITSGIRSFPCLCLFQSIKIVPLQTSEVKVQLGHLPVPLVTEPKSMKQIKSSPLLAIRKDTIAFASNAAIMCESKLTVCDSRIKFRRTFNHFNPQVVPSKYDAKTFRFVFNIKTMLNAFSGSP</sequence>
<dbReference type="EMBL" id="JADNRY010000080">
    <property type="protein sequence ID" value="KAF9066951.1"/>
    <property type="molecule type" value="Genomic_DNA"/>
</dbReference>
<name>A0A9P5PJY3_9AGAR</name>
<protein>
    <submittedName>
        <fullName evidence="1">Uncharacterized protein</fullName>
    </submittedName>
</protein>
<evidence type="ECO:0000313" key="1">
    <source>
        <dbReference type="EMBL" id="KAF9066951.1"/>
    </source>
</evidence>
<dbReference type="AlphaFoldDB" id="A0A9P5PJY3"/>
<evidence type="ECO:0000313" key="2">
    <source>
        <dbReference type="Proteomes" id="UP000772434"/>
    </source>
</evidence>
<comment type="caution">
    <text evidence="1">The sequence shown here is derived from an EMBL/GenBank/DDBJ whole genome shotgun (WGS) entry which is preliminary data.</text>
</comment>
<organism evidence="1 2">
    <name type="scientific">Rhodocollybia butyracea</name>
    <dbReference type="NCBI Taxonomy" id="206335"/>
    <lineage>
        <taxon>Eukaryota</taxon>
        <taxon>Fungi</taxon>
        <taxon>Dikarya</taxon>
        <taxon>Basidiomycota</taxon>
        <taxon>Agaricomycotina</taxon>
        <taxon>Agaricomycetes</taxon>
        <taxon>Agaricomycetidae</taxon>
        <taxon>Agaricales</taxon>
        <taxon>Marasmiineae</taxon>
        <taxon>Omphalotaceae</taxon>
        <taxon>Rhodocollybia</taxon>
    </lineage>
</organism>
<accession>A0A9P5PJY3</accession>
<proteinExistence type="predicted"/>
<reference evidence="1" key="1">
    <citation type="submission" date="2020-11" db="EMBL/GenBank/DDBJ databases">
        <authorList>
            <consortium name="DOE Joint Genome Institute"/>
            <person name="Ahrendt S."/>
            <person name="Riley R."/>
            <person name="Andreopoulos W."/>
            <person name="Labutti K."/>
            <person name="Pangilinan J."/>
            <person name="Ruiz-Duenas F.J."/>
            <person name="Barrasa J.M."/>
            <person name="Sanchez-Garcia M."/>
            <person name="Camarero S."/>
            <person name="Miyauchi S."/>
            <person name="Serrano A."/>
            <person name="Linde D."/>
            <person name="Babiker R."/>
            <person name="Drula E."/>
            <person name="Ayuso-Fernandez I."/>
            <person name="Pacheco R."/>
            <person name="Padilla G."/>
            <person name="Ferreira P."/>
            <person name="Barriuso J."/>
            <person name="Kellner H."/>
            <person name="Castanera R."/>
            <person name="Alfaro M."/>
            <person name="Ramirez L."/>
            <person name="Pisabarro A.G."/>
            <person name="Kuo A."/>
            <person name="Tritt A."/>
            <person name="Lipzen A."/>
            <person name="He G."/>
            <person name="Yan M."/>
            <person name="Ng V."/>
            <person name="Cullen D."/>
            <person name="Martin F."/>
            <person name="Rosso M.-N."/>
            <person name="Henrissat B."/>
            <person name="Hibbett D."/>
            <person name="Martinez A.T."/>
            <person name="Grigoriev I.V."/>
        </authorList>
    </citation>
    <scope>NUCLEOTIDE SEQUENCE</scope>
    <source>
        <strain evidence="1">AH 40177</strain>
    </source>
</reference>
<gene>
    <name evidence="1" type="ORF">BDP27DRAFT_972904</name>
</gene>
<keyword evidence="2" id="KW-1185">Reference proteome</keyword>